<proteinExistence type="inferred from homology"/>
<comment type="similarity">
    <text evidence="2">Belongs to the UTP14 family.</text>
</comment>
<dbReference type="OrthoDB" id="277439at2759"/>
<feature type="compositionally biased region" description="Basic and acidic residues" evidence="5">
    <location>
        <begin position="308"/>
        <end position="319"/>
    </location>
</feature>
<feature type="region of interest" description="Disordered" evidence="5">
    <location>
        <begin position="349"/>
        <end position="369"/>
    </location>
</feature>
<evidence type="ECO:0000256" key="1">
    <source>
        <dbReference type="ARBA" id="ARBA00004604"/>
    </source>
</evidence>
<keyword evidence="7" id="KW-1185">Reference proteome</keyword>
<evidence type="ECO:0000313" key="7">
    <source>
        <dbReference type="Proteomes" id="UP000005239"/>
    </source>
</evidence>
<dbReference type="Proteomes" id="UP000005239">
    <property type="component" value="Unassembled WGS sequence"/>
</dbReference>
<feature type="region of interest" description="Disordered" evidence="5">
    <location>
        <begin position="48"/>
        <end position="72"/>
    </location>
</feature>
<comment type="subcellular location">
    <subcellularLocation>
        <location evidence="1">Nucleus</location>
        <location evidence="1">Nucleolus</location>
    </subcellularLocation>
</comment>
<dbReference type="AlphaFoldDB" id="A0A8R1Z306"/>
<evidence type="ECO:0000256" key="2">
    <source>
        <dbReference type="ARBA" id="ARBA00007774"/>
    </source>
</evidence>
<dbReference type="EnsemblMetazoa" id="PPA46841.1">
    <property type="protein sequence ID" value="PPA46841.1"/>
    <property type="gene ID" value="WBGene00304620"/>
</dbReference>
<evidence type="ECO:0008006" key="8">
    <source>
        <dbReference type="Google" id="ProtNLM"/>
    </source>
</evidence>
<keyword evidence="4" id="KW-0539">Nucleus</keyword>
<dbReference type="PANTHER" id="PTHR14150:SF12">
    <property type="entry name" value="U3 SMALL NUCLEOLAR RNA-ASSOCIATED PROTEIN 14 HOMOLOG A"/>
    <property type="match status" value="1"/>
</dbReference>
<feature type="compositionally biased region" description="Low complexity" evidence="5">
    <location>
        <begin position="56"/>
        <end position="71"/>
    </location>
</feature>
<reference evidence="6" key="2">
    <citation type="submission" date="2022-06" db="UniProtKB">
        <authorList>
            <consortium name="EnsemblMetazoa"/>
        </authorList>
    </citation>
    <scope>IDENTIFICATION</scope>
    <source>
        <strain evidence="6">PS312</strain>
    </source>
</reference>
<protein>
    <recommendedName>
        <fullName evidence="8">Utp14</fullName>
    </recommendedName>
</protein>
<evidence type="ECO:0000256" key="4">
    <source>
        <dbReference type="ARBA" id="ARBA00023242"/>
    </source>
</evidence>
<accession>A0A8R1Z306</accession>
<name>A0A8R1Z306_PRIPA</name>
<dbReference type="GO" id="GO:0006364">
    <property type="term" value="P:rRNA processing"/>
    <property type="evidence" value="ECO:0007669"/>
    <property type="project" value="InterPro"/>
</dbReference>
<feature type="compositionally biased region" description="Basic and acidic residues" evidence="5">
    <location>
        <begin position="401"/>
        <end position="425"/>
    </location>
</feature>
<sequence length="678" mass="76937">MGDDPFDETLHDELLSAITSGKLKHSSSKKHTEVVGAGELLNAIKSTKNVKESRDSISSNKKIKSNKNGGSDCKTLQAPLHRSEVEKIQRRIGFDELEKDLKVWEPVVSEHILAQSHQFPLNRDTFNIETAASRNEGFIARTPLEKAMDAVLATSKCNLANNKEYTQEEMEIIKAMNVAEAKEKLSKIRRLRALQSYQEAKFRRQGKIKSKNYHRIVKRAKRREQLKELDELLVRDPEAARAKLEELDKDRIYERATLKHRSQNKMSKVLARHASKDPNAKKLMDDHIRFGKEMKEKIGLNDEDEASGDEKDVGDGKQPEDMFNDVLDEMDEEDICEDAARIKIMKMRSDKNKKGKEEKARGGGGGTIKVVDLVPFDEESIIDAVVGETNEEKKRKNNKGAKCEDEVKRKKKKDDDEVKKEKEETKNEEEIEMLVNVDIIFDEMEKQVKERGGKVEEKTVKTVKDSIKKKGKIALNTRKNNVGGKADDDTGCVLDPNNYLVSETSKILQVEPDMDDSNDLIQDNSAKMGEAFIDDDVMSEFVDDKKEIEEIEKEKDMDLTLLGWGSWTGPGMSNKKKKKFVVKAQDKVRKDKGKVGLIISEKRDTSMDSLQPKTVPFPFTRMIDYEASLSQPLGKDWNSLSSHSNLIKPSVSTQGGRVILPMSKKNVLKARMDKAEDR</sequence>
<dbReference type="GO" id="GO:0005730">
    <property type="term" value="C:nucleolus"/>
    <property type="evidence" value="ECO:0000318"/>
    <property type="project" value="GO_Central"/>
</dbReference>
<evidence type="ECO:0000313" key="6">
    <source>
        <dbReference type="EnsemblMetazoa" id="PPA46841.1"/>
    </source>
</evidence>
<gene>
    <name evidence="6" type="primary">WBGene00304620</name>
</gene>
<dbReference type="Pfam" id="PF04615">
    <property type="entry name" value="Utp14"/>
    <property type="match status" value="2"/>
</dbReference>
<dbReference type="PANTHER" id="PTHR14150">
    <property type="entry name" value="U3 SMALL NUCLEOLAR RNA-ASSOCIATED PROTEIN 14"/>
    <property type="match status" value="1"/>
</dbReference>
<evidence type="ECO:0000256" key="3">
    <source>
        <dbReference type="ARBA" id="ARBA00022553"/>
    </source>
</evidence>
<feature type="compositionally biased region" description="Basic and acidic residues" evidence="5">
    <location>
        <begin position="349"/>
        <end position="361"/>
    </location>
</feature>
<evidence type="ECO:0000256" key="5">
    <source>
        <dbReference type="SAM" id="MobiDB-lite"/>
    </source>
</evidence>
<feature type="region of interest" description="Disordered" evidence="5">
    <location>
        <begin position="299"/>
        <end position="319"/>
    </location>
</feature>
<keyword evidence="3" id="KW-0597">Phosphoprotein</keyword>
<dbReference type="InterPro" id="IPR006709">
    <property type="entry name" value="SSU_processome_Utp14"/>
</dbReference>
<dbReference type="GO" id="GO:0032040">
    <property type="term" value="C:small-subunit processome"/>
    <property type="evidence" value="ECO:0000318"/>
    <property type="project" value="GO_Central"/>
</dbReference>
<reference evidence="7" key="1">
    <citation type="journal article" date="2008" name="Nat. Genet.">
        <title>The Pristionchus pacificus genome provides a unique perspective on nematode lifestyle and parasitism.</title>
        <authorList>
            <person name="Dieterich C."/>
            <person name="Clifton S.W."/>
            <person name="Schuster L.N."/>
            <person name="Chinwalla A."/>
            <person name="Delehaunty K."/>
            <person name="Dinkelacker I."/>
            <person name="Fulton L."/>
            <person name="Fulton R."/>
            <person name="Godfrey J."/>
            <person name="Minx P."/>
            <person name="Mitreva M."/>
            <person name="Roeseler W."/>
            <person name="Tian H."/>
            <person name="Witte H."/>
            <person name="Yang S.P."/>
            <person name="Wilson R.K."/>
            <person name="Sommer R.J."/>
        </authorList>
    </citation>
    <scope>NUCLEOTIDE SEQUENCE [LARGE SCALE GENOMIC DNA]</scope>
    <source>
        <strain evidence="7">PS312</strain>
    </source>
</reference>
<organism evidence="6 7">
    <name type="scientific">Pristionchus pacificus</name>
    <name type="common">Parasitic nematode worm</name>
    <dbReference type="NCBI Taxonomy" id="54126"/>
    <lineage>
        <taxon>Eukaryota</taxon>
        <taxon>Metazoa</taxon>
        <taxon>Ecdysozoa</taxon>
        <taxon>Nematoda</taxon>
        <taxon>Chromadorea</taxon>
        <taxon>Rhabditida</taxon>
        <taxon>Rhabditina</taxon>
        <taxon>Diplogasteromorpha</taxon>
        <taxon>Diplogasteroidea</taxon>
        <taxon>Neodiplogasteridae</taxon>
        <taxon>Pristionchus</taxon>
    </lineage>
</organism>
<feature type="region of interest" description="Disordered" evidence="5">
    <location>
        <begin position="385"/>
        <end position="427"/>
    </location>
</feature>